<organism evidence="4 5">
    <name type="scientific">Pseudomonas fluvialis</name>
    <dbReference type="NCBI Taxonomy" id="1793966"/>
    <lineage>
        <taxon>Bacteria</taxon>
        <taxon>Pseudomonadati</taxon>
        <taxon>Pseudomonadota</taxon>
        <taxon>Gammaproteobacteria</taxon>
        <taxon>Pseudomonadales</taxon>
        <taxon>Pseudomonadaceae</taxon>
        <taxon>Pseudomonas</taxon>
    </lineage>
</organism>
<keyword evidence="2" id="KW-0812">Transmembrane</keyword>
<evidence type="ECO:0000256" key="1">
    <source>
        <dbReference type="SAM" id="MobiDB-lite"/>
    </source>
</evidence>
<keyword evidence="5" id="KW-1185">Reference proteome</keyword>
<evidence type="ECO:0000259" key="3">
    <source>
        <dbReference type="Pfam" id="PF25607"/>
    </source>
</evidence>
<dbReference type="RefSeq" id="WP_093986431.1">
    <property type="nucleotide sequence ID" value="NZ_BMDE01000003.1"/>
</dbReference>
<dbReference type="Pfam" id="PF13584">
    <property type="entry name" value="BatD"/>
    <property type="match status" value="1"/>
</dbReference>
<keyword evidence="2" id="KW-1133">Transmembrane helix</keyword>
<reference evidence="5" key="1">
    <citation type="journal article" date="2019" name="Int. J. Syst. Evol. Microbiol.">
        <title>The Global Catalogue of Microorganisms (GCM) 10K type strain sequencing project: providing services to taxonomists for standard genome sequencing and annotation.</title>
        <authorList>
            <consortium name="The Broad Institute Genomics Platform"/>
            <consortium name="The Broad Institute Genome Sequencing Center for Infectious Disease"/>
            <person name="Wu L."/>
            <person name="Ma J."/>
        </authorList>
    </citation>
    <scope>NUCLEOTIDE SEQUENCE [LARGE SCALE GENOMIC DNA]</scope>
    <source>
        <strain evidence="5">CCM 8778</strain>
    </source>
</reference>
<feature type="domain" description="DUF7939" evidence="3">
    <location>
        <begin position="450"/>
        <end position="527"/>
    </location>
</feature>
<name>A0ABQ2AHU0_9PSED</name>
<dbReference type="EMBL" id="BMDE01000003">
    <property type="protein sequence ID" value="GGH91431.1"/>
    <property type="molecule type" value="Genomic_DNA"/>
</dbReference>
<dbReference type="InterPro" id="IPR057699">
    <property type="entry name" value="DUF7939"/>
</dbReference>
<evidence type="ECO:0000256" key="2">
    <source>
        <dbReference type="SAM" id="Phobius"/>
    </source>
</evidence>
<feature type="region of interest" description="Disordered" evidence="1">
    <location>
        <begin position="526"/>
        <end position="545"/>
    </location>
</feature>
<dbReference type="PANTHER" id="PTHR40940:SF1">
    <property type="entry name" value="PROTEIN BATD"/>
    <property type="match status" value="1"/>
</dbReference>
<dbReference type="InterPro" id="IPR025738">
    <property type="entry name" value="BatD"/>
</dbReference>
<keyword evidence="2" id="KW-0472">Membrane</keyword>
<feature type="transmembrane region" description="Helical" evidence="2">
    <location>
        <begin position="408"/>
        <end position="429"/>
    </location>
</feature>
<protein>
    <recommendedName>
        <fullName evidence="3">DUF7939 domain-containing protein</fullName>
    </recommendedName>
</protein>
<dbReference type="Proteomes" id="UP000655550">
    <property type="component" value="Unassembled WGS sequence"/>
</dbReference>
<evidence type="ECO:0000313" key="4">
    <source>
        <dbReference type="EMBL" id="GGH91431.1"/>
    </source>
</evidence>
<evidence type="ECO:0000313" key="5">
    <source>
        <dbReference type="Proteomes" id="UP000655550"/>
    </source>
</evidence>
<sequence>MSLLSVLLRRGKPLLWLALLAMPGMSLALTAEVDRQVLQAGETLELTLEADDPTQFRRPDLSPLEKDFEILASRQLNSLSSREGSARTSMRWVITLLPKRSGLLQLPSLGNPPQASAPLQLQVQENHNPQASLAPLFIDAHLEQDQVYVQQQALLTVRIYHSVSLFDDSSLTAPQVDSARIERLGEPRTFEKLLNGIRHGVIEVRYALYPQQSGELRIPGQVFSATLADSDSLSRRSGRRHVRAPDLLLQVRPQPPSYPPGAPWLPARKVSLVQAWQPQPDAARLGESITRSLLLKAEGLSSAQLPPLPISEAEHLRRYPDQPNLTDQREEHGLIGGREEREALIPLQVGELRLPALTLYWWNTETDSLERIELAEEVLQVQDNPALLREPARFSNELDEQPAHPLLWAWQLATAVLACTTLLGFALWWHARRQPAVASNATAPSGPSPRTLLDELKRACLSGDPQQTRQALDAWARQQPETLADMAARYEALSQALDGLNGALYSEAASDWHGEQLWQAVRNLPARHEDQSGNSDNSLPPLYPR</sequence>
<accession>A0ABQ2AHU0</accession>
<comment type="caution">
    <text evidence="4">The sequence shown here is derived from an EMBL/GenBank/DDBJ whole genome shotgun (WGS) entry which is preliminary data.</text>
</comment>
<gene>
    <name evidence="4" type="ORF">GCM10007363_11290</name>
</gene>
<proteinExistence type="predicted"/>
<dbReference type="PANTHER" id="PTHR40940">
    <property type="entry name" value="PROTEIN BATD-RELATED"/>
    <property type="match status" value="1"/>
</dbReference>
<dbReference type="Pfam" id="PF25607">
    <property type="entry name" value="DUF7939"/>
    <property type="match status" value="1"/>
</dbReference>